<gene>
    <name evidence="2" type="ORF">AALO_G00297720</name>
</gene>
<comment type="caution">
    <text evidence="2">The sequence shown here is derived from an EMBL/GenBank/DDBJ whole genome shotgun (WGS) entry which is preliminary data.</text>
</comment>
<evidence type="ECO:0000313" key="2">
    <source>
        <dbReference type="EMBL" id="KAG5260894.1"/>
    </source>
</evidence>
<name>A0AAV6FDQ9_9TELE</name>
<feature type="compositionally biased region" description="Basic and acidic residues" evidence="1">
    <location>
        <begin position="1"/>
        <end position="28"/>
    </location>
</feature>
<dbReference type="Proteomes" id="UP000823561">
    <property type="component" value="Chromosome 24"/>
</dbReference>
<organism evidence="2 3">
    <name type="scientific">Alosa alosa</name>
    <name type="common">allis shad</name>
    <dbReference type="NCBI Taxonomy" id="278164"/>
    <lineage>
        <taxon>Eukaryota</taxon>
        <taxon>Metazoa</taxon>
        <taxon>Chordata</taxon>
        <taxon>Craniata</taxon>
        <taxon>Vertebrata</taxon>
        <taxon>Euteleostomi</taxon>
        <taxon>Actinopterygii</taxon>
        <taxon>Neopterygii</taxon>
        <taxon>Teleostei</taxon>
        <taxon>Clupei</taxon>
        <taxon>Clupeiformes</taxon>
        <taxon>Clupeoidei</taxon>
        <taxon>Clupeidae</taxon>
        <taxon>Alosa</taxon>
    </lineage>
</organism>
<accession>A0AAV6FDQ9</accession>
<feature type="compositionally biased region" description="Basic and acidic residues" evidence="1">
    <location>
        <begin position="70"/>
        <end position="89"/>
    </location>
</feature>
<reference evidence="2" key="1">
    <citation type="submission" date="2020-10" db="EMBL/GenBank/DDBJ databases">
        <title>Chromosome-scale genome assembly of the Allis shad, Alosa alosa.</title>
        <authorList>
            <person name="Margot Z."/>
            <person name="Christophe K."/>
            <person name="Cabau C."/>
            <person name="Louis A."/>
            <person name="Berthelot C."/>
            <person name="Parey E."/>
            <person name="Roest Crollius H."/>
            <person name="Montfort J."/>
            <person name="Robinson-Rechavi M."/>
            <person name="Bucao C."/>
            <person name="Bouchez O."/>
            <person name="Gislard M."/>
            <person name="Lluch J."/>
            <person name="Milhes M."/>
            <person name="Lampietro C."/>
            <person name="Lopez Roques C."/>
            <person name="Donnadieu C."/>
            <person name="Braasch I."/>
            <person name="Desvignes T."/>
            <person name="Postlethwait J."/>
            <person name="Bobe J."/>
            <person name="Guiguen Y."/>
        </authorList>
    </citation>
    <scope>NUCLEOTIDE SEQUENCE</scope>
    <source>
        <strain evidence="2">M-15738</strain>
        <tissue evidence="2">Blood</tissue>
    </source>
</reference>
<keyword evidence="3" id="KW-1185">Reference proteome</keyword>
<feature type="region of interest" description="Disordered" evidence="1">
    <location>
        <begin position="1"/>
        <end position="106"/>
    </location>
</feature>
<dbReference type="EMBL" id="JADWDJ010000024">
    <property type="protein sequence ID" value="KAG5260894.1"/>
    <property type="molecule type" value="Genomic_DNA"/>
</dbReference>
<sequence length="106" mass="11946">MEKNKKDSNWLDDDLRPSWGEYQKEEGRGVVSARDSTDRSRHSSNSRSLVVQHPVGSAGVLSSRAPLMPPDERREGVAERDPERRKKGDVGWLAETGRSMIQNKSN</sequence>
<proteinExistence type="predicted"/>
<protein>
    <submittedName>
        <fullName evidence="2">Uncharacterized protein</fullName>
    </submittedName>
</protein>
<evidence type="ECO:0000256" key="1">
    <source>
        <dbReference type="SAM" id="MobiDB-lite"/>
    </source>
</evidence>
<evidence type="ECO:0000313" key="3">
    <source>
        <dbReference type="Proteomes" id="UP000823561"/>
    </source>
</evidence>
<dbReference type="AlphaFoldDB" id="A0AAV6FDQ9"/>